<dbReference type="InterPro" id="IPR029063">
    <property type="entry name" value="SAM-dependent_MTases_sf"/>
</dbReference>
<evidence type="ECO:0008006" key="6">
    <source>
        <dbReference type="Google" id="ProtNLM"/>
    </source>
</evidence>
<keyword evidence="3" id="KW-0949">S-adenosyl-L-methionine</keyword>
<gene>
    <name evidence="4" type="ORF">AKJ61_04250</name>
</gene>
<dbReference type="Gene3D" id="3.40.50.150">
    <property type="entry name" value="Vaccinia Virus protein VP39"/>
    <property type="match status" value="1"/>
</dbReference>
<comment type="caution">
    <text evidence="4">The sequence shown here is derived from an EMBL/GenBank/DDBJ whole genome shotgun (WGS) entry which is preliminary data.</text>
</comment>
<protein>
    <recommendedName>
        <fullName evidence="6">Methyltransferase domain-containing protein</fullName>
    </recommendedName>
</protein>
<dbReference type="Pfam" id="PF02353">
    <property type="entry name" value="CMAS"/>
    <property type="match status" value="1"/>
</dbReference>
<evidence type="ECO:0000256" key="3">
    <source>
        <dbReference type="ARBA" id="ARBA00022691"/>
    </source>
</evidence>
<dbReference type="SUPFAM" id="SSF53335">
    <property type="entry name" value="S-adenosyl-L-methionine-dependent methyltransferases"/>
    <property type="match status" value="1"/>
</dbReference>
<proteinExistence type="predicted"/>
<reference evidence="4 5" key="1">
    <citation type="journal article" date="2016" name="Sci. Rep.">
        <title>Metabolic traits of an uncultured archaeal lineage -MSBL1- from brine pools of the Red Sea.</title>
        <authorList>
            <person name="Mwirichia R."/>
            <person name="Alam I."/>
            <person name="Rashid M."/>
            <person name="Vinu M."/>
            <person name="Ba-Alawi W."/>
            <person name="Anthony Kamau A."/>
            <person name="Kamanda Ngugi D."/>
            <person name="Goker M."/>
            <person name="Klenk H.P."/>
            <person name="Bajic V."/>
            <person name="Stingl U."/>
        </authorList>
    </citation>
    <scope>NUCLEOTIDE SEQUENCE [LARGE SCALE GENOMIC DNA]</scope>
    <source>
        <strain evidence="4">SCGC-AAA259B11</strain>
    </source>
</reference>
<dbReference type="InterPro" id="IPR026170">
    <property type="entry name" value="FAM173A/B"/>
</dbReference>
<dbReference type="Proteomes" id="UP000070184">
    <property type="component" value="Unassembled WGS sequence"/>
</dbReference>
<dbReference type="GO" id="GO:0032259">
    <property type="term" value="P:methylation"/>
    <property type="evidence" value="ECO:0007669"/>
    <property type="project" value="UniProtKB-KW"/>
</dbReference>
<evidence type="ECO:0000313" key="4">
    <source>
        <dbReference type="EMBL" id="KXA88759.1"/>
    </source>
</evidence>
<evidence type="ECO:0000256" key="2">
    <source>
        <dbReference type="ARBA" id="ARBA00022679"/>
    </source>
</evidence>
<organism evidence="4 5">
    <name type="scientific">candidate division MSBL1 archaeon SCGC-AAA259B11</name>
    <dbReference type="NCBI Taxonomy" id="1698260"/>
    <lineage>
        <taxon>Archaea</taxon>
        <taxon>Methanobacteriati</taxon>
        <taxon>Methanobacteriota</taxon>
        <taxon>candidate division MSBL1</taxon>
    </lineage>
</organism>
<keyword evidence="1" id="KW-0489">Methyltransferase</keyword>
<dbReference type="AlphaFoldDB" id="A0A133U3I9"/>
<name>A0A133U3I9_9EURY</name>
<dbReference type="PANTHER" id="PTHR13610:SF11">
    <property type="entry name" value="METHYLTRANSFERASE DOMAIN-CONTAINING PROTEIN"/>
    <property type="match status" value="1"/>
</dbReference>
<dbReference type="GO" id="GO:0016279">
    <property type="term" value="F:protein-lysine N-methyltransferase activity"/>
    <property type="evidence" value="ECO:0007669"/>
    <property type="project" value="InterPro"/>
</dbReference>
<evidence type="ECO:0000256" key="1">
    <source>
        <dbReference type="ARBA" id="ARBA00022603"/>
    </source>
</evidence>
<accession>A0A133U3I9</accession>
<dbReference type="PANTHER" id="PTHR13610">
    <property type="entry name" value="METHYLTRANSFERASE DOMAIN-CONTAINING PROTEIN"/>
    <property type="match status" value="1"/>
</dbReference>
<evidence type="ECO:0000313" key="5">
    <source>
        <dbReference type="Proteomes" id="UP000070184"/>
    </source>
</evidence>
<dbReference type="CDD" id="cd02440">
    <property type="entry name" value="AdoMet_MTases"/>
    <property type="match status" value="1"/>
</dbReference>
<sequence length="132" mass="15053">MLEIADTDQDDIVYDLGCGNGRILKTAANEFNASAVGIEISPLMYLWSKISMHSSGLSEKVEIKFGDFFKQDLSEASIVTVFQSIESNKKLRKKLENELKSGSKVISYHWKFEGWNPIKTDDEKEIYMYEIS</sequence>
<keyword evidence="5" id="KW-1185">Reference proteome</keyword>
<keyword evidence="2" id="KW-0808">Transferase</keyword>
<dbReference type="EMBL" id="LHXK01000082">
    <property type="protein sequence ID" value="KXA88759.1"/>
    <property type="molecule type" value="Genomic_DNA"/>
</dbReference>